<name>A0ABQ6FFH3_9RHOO</name>
<proteinExistence type="predicted"/>
<sequence>MIPRIRPAVAGMALAAGLAAGPVQADEQVLICYNYGCLVEAEARFSEAQLAEVAARLLRADSAVAERAIVAQVLGQLYRWAGEQLPISADRPGDYLDFGENGMMDCIDHATSTTRLLLMLEERGLLRFHAVDPIRRRVRWLVAQHFSAVLRERGTDDAPGEEARFAVDTWFGEHGDPAVVLPLEDWLDGEGPDVS</sequence>
<dbReference type="EMBL" id="BSPX01000088">
    <property type="protein sequence ID" value="GLT24368.1"/>
    <property type="molecule type" value="Genomic_DNA"/>
</dbReference>
<accession>A0ABQ6FFH3</accession>
<feature type="signal peptide" evidence="1">
    <location>
        <begin position="1"/>
        <end position="25"/>
    </location>
</feature>
<keyword evidence="1" id="KW-0732">Signal</keyword>
<evidence type="ECO:0000256" key="1">
    <source>
        <dbReference type="SAM" id="SignalP"/>
    </source>
</evidence>
<reference evidence="3" key="1">
    <citation type="journal article" date="2019" name="Int. J. Syst. Evol. Microbiol.">
        <title>The Global Catalogue of Microorganisms (GCM) 10K type strain sequencing project: providing services to taxonomists for standard genome sequencing and annotation.</title>
        <authorList>
            <consortium name="The Broad Institute Genomics Platform"/>
            <consortium name="The Broad Institute Genome Sequencing Center for Infectious Disease"/>
            <person name="Wu L."/>
            <person name="Ma J."/>
        </authorList>
    </citation>
    <scope>NUCLEOTIDE SEQUENCE [LARGE SCALE GENOMIC DNA]</scope>
    <source>
        <strain evidence="3">NBRC 102407</strain>
    </source>
</reference>
<keyword evidence="3" id="KW-1185">Reference proteome</keyword>
<evidence type="ECO:0000313" key="3">
    <source>
        <dbReference type="Proteomes" id="UP001157167"/>
    </source>
</evidence>
<comment type="caution">
    <text evidence="2">The sequence shown here is derived from an EMBL/GenBank/DDBJ whole genome shotgun (WGS) entry which is preliminary data.</text>
</comment>
<organism evidence="2 3">
    <name type="scientific">Zoogloea oryzae</name>
    <dbReference type="NCBI Taxonomy" id="310767"/>
    <lineage>
        <taxon>Bacteria</taxon>
        <taxon>Pseudomonadati</taxon>
        <taxon>Pseudomonadota</taxon>
        <taxon>Betaproteobacteria</taxon>
        <taxon>Rhodocyclales</taxon>
        <taxon>Zoogloeaceae</taxon>
        <taxon>Zoogloea</taxon>
    </lineage>
</organism>
<dbReference type="RefSeq" id="WP_284189532.1">
    <property type="nucleotide sequence ID" value="NZ_BSPX01000088.1"/>
</dbReference>
<feature type="chain" id="PRO_5045788109" evidence="1">
    <location>
        <begin position="26"/>
        <end position="195"/>
    </location>
</feature>
<dbReference type="Proteomes" id="UP001157167">
    <property type="component" value="Unassembled WGS sequence"/>
</dbReference>
<protein>
    <submittedName>
        <fullName evidence="2">Uncharacterized protein</fullName>
    </submittedName>
</protein>
<evidence type="ECO:0000313" key="2">
    <source>
        <dbReference type="EMBL" id="GLT24368.1"/>
    </source>
</evidence>
<gene>
    <name evidence="2" type="ORF">GCM10007933_38470</name>
</gene>